<feature type="transmembrane region" description="Helical" evidence="1">
    <location>
        <begin position="185"/>
        <end position="202"/>
    </location>
</feature>
<keyword evidence="1" id="KW-1133">Transmembrane helix</keyword>
<proteinExistence type="predicted"/>
<feature type="transmembrane region" description="Helical" evidence="1">
    <location>
        <begin position="36"/>
        <end position="53"/>
    </location>
</feature>
<dbReference type="PIRSF" id="PIRSF020606">
    <property type="entry name" value="UCP020606"/>
    <property type="match status" value="1"/>
</dbReference>
<evidence type="ECO:0000256" key="1">
    <source>
        <dbReference type="SAM" id="Phobius"/>
    </source>
</evidence>
<reference evidence="2 3" key="1">
    <citation type="submission" date="2021-03" db="EMBL/GenBank/DDBJ databases">
        <title>Whole genome shotgun sequence of Actinoplanes toevensis NBRC 105298.</title>
        <authorList>
            <person name="Komaki H."/>
            <person name="Tamura T."/>
        </authorList>
    </citation>
    <scope>NUCLEOTIDE SEQUENCE [LARGE SCALE GENOMIC DNA]</scope>
    <source>
        <strain evidence="2 3">NBRC 105298</strain>
    </source>
</reference>
<organism evidence="2 3">
    <name type="scientific">Paractinoplanes toevensis</name>
    <dbReference type="NCBI Taxonomy" id="571911"/>
    <lineage>
        <taxon>Bacteria</taxon>
        <taxon>Bacillati</taxon>
        <taxon>Actinomycetota</taxon>
        <taxon>Actinomycetes</taxon>
        <taxon>Micromonosporales</taxon>
        <taxon>Micromonosporaceae</taxon>
        <taxon>Paractinoplanes</taxon>
    </lineage>
</organism>
<feature type="transmembrane region" description="Helical" evidence="1">
    <location>
        <begin position="60"/>
        <end position="81"/>
    </location>
</feature>
<keyword evidence="3" id="KW-1185">Reference proteome</keyword>
<feature type="transmembrane region" description="Helical" evidence="1">
    <location>
        <begin position="12"/>
        <end position="30"/>
    </location>
</feature>
<evidence type="ECO:0000313" key="3">
    <source>
        <dbReference type="Proteomes" id="UP000677082"/>
    </source>
</evidence>
<gene>
    <name evidence="2" type="primary">yjdF_2</name>
    <name evidence="2" type="ORF">Ato02nite_052440</name>
</gene>
<comment type="caution">
    <text evidence="2">The sequence shown here is derived from an EMBL/GenBank/DDBJ whole genome shotgun (WGS) entry which is preliminary data.</text>
</comment>
<name>A0A919TEN6_9ACTN</name>
<dbReference type="Proteomes" id="UP000677082">
    <property type="component" value="Unassembled WGS sequence"/>
</dbReference>
<dbReference type="EMBL" id="BOQN01000066">
    <property type="protein sequence ID" value="GIM93451.1"/>
    <property type="molecule type" value="Genomic_DNA"/>
</dbReference>
<evidence type="ECO:0000313" key="2">
    <source>
        <dbReference type="EMBL" id="GIM93451.1"/>
    </source>
</evidence>
<sequence length="220" mass="24345">MHGDTAQREKKLWTVGGFVVLVAITWWRPIYPAEQALHHSLTVIGLVALILVNRARPVPYTSFLLILIFLALHSVAARWIYSFVPYDDWTDSLFGFRVSDLFGWRRNNFDRLVHLSYGLCFGPVVCRALKPRLGKWAAFAAVDVVLSTSALYELFEWAIAMTLAPGAAEAYNGQQGDMWDAHKDMAIATLGAVLGVAVARSGRNDSRSLSMATNDGGGWS</sequence>
<dbReference type="InterPro" id="IPR014509">
    <property type="entry name" value="YjdF-like"/>
</dbReference>
<keyword evidence="1" id="KW-0472">Membrane</keyword>
<protein>
    <submittedName>
        <fullName evidence="2">Membrane protein</fullName>
    </submittedName>
</protein>
<dbReference type="Pfam" id="PF09997">
    <property type="entry name" value="DUF2238"/>
    <property type="match status" value="1"/>
</dbReference>
<dbReference type="AlphaFoldDB" id="A0A919TEN6"/>
<dbReference type="RefSeq" id="WP_213009268.1">
    <property type="nucleotide sequence ID" value="NZ_BOQN01000066.1"/>
</dbReference>
<dbReference type="InterPro" id="IPR058534">
    <property type="entry name" value="YjdF"/>
</dbReference>
<accession>A0A919TEN6</accession>
<keyword evidence="1" id="KW-0812">Transmembrane</keyword>